<protein>
    <submittedName>
        <fullName evidence="2">Uncharacterized protein</fullName>
    </submittedName>
</protein>
<organism evidence="2">
    <name type="scientific">Alexandrium monilatum</name>
    <dbReference type="NCBI Taxonomy" id="311494"/>
    <lineage>
        <taxon>Eukaryota</taxon>
        <taxon>Sar</taxon>
        <taxon>Alveolata</taxon>
        <taxon>Dinophyceae</taxon>
        <taxon>Gonyaulacales</taxon>
        <taxon>Pyrocystaceae</taxon>
        <taxon>Alexandrium</taxon>
    </lineage>
</organism>
<evidence type="ECO:0000313" key="2">
    <source>
        <dbReference type="EMBL" id="CAE4586078.1"/>
    </source>
</evidence>
<dbReference type="AlphaFoldDB" id="A0A7S4QK52"/>
<reference evidence="2" key="1">
    <citation type="submission" date="2021-01" db="EMBL/GenBank/DDBJ databases">
        <authorList>
            <person name="Corre E."/>
            <person name="Pelletier E."/>
            <person name="Niang G."/>
            <person name="Scheremetjew M."/>
            <person name="Finn R."/>
            <person name="Kale V."/>
            <person name="Holt S."/>
            <person name="Cochrane G."/>
            <person name="Meng A."/>
            <person name="Brown T."/>
            <person name="Cohen L."/>
        </authorList>
    </citation>
    <scope>NUCLEOTIDE SEQUENCE</scope>
    <source>
        <strain evidence="2">CCMP3105</strain>
    </source>
</reference>
<proteinExistence type="predicted"/>
<name>A0A7S4QK52_9DINO</name>
<sequence>MALVPEECEVLEWHTGVFERVDDEGDEDEQQQGQRLQQQLRVVRKGGRRKQRQAKARGEGECDVSGADLADLYEQPAAGSGGDPPAGGVISEMIVEISLGECVPQGVTRCSGIGEANPPETLARMTSP</sequence>
<evidence type="ECO:0000256" key="1">
    <source>
        <dbReference type="SAM" id="MobiDB-lite"/>
    </source>
</evidence>
<gene>
    <name evidence="2" type="ORF">AMON00008_LOCUS21720</name>
</gene>
<dbReference type="EMBL" id="HBNR01031753">
    <property type="protein sequence ID" value="CAE4586078.1"/>
    <property type="molecule type" value="Transcribed_RNA"/>
</dbReference>
<feature type="compositionally biased region" description="Low complexity" evidence="1">
    <location>
        <begin position="31"/>
        <end position="41"/>
    </location>
</feature>
<feature type="region of interest" description="Disordered" evidence="1">
    <location>
        <begin position="22"/>
        <end position="62"/>
    </location>
</feature>
<accession>A0A7S4QK52</accession>
<feature type="compositionally biased region" description="Basic residues" evidence="1">
    <location>
        <begin position="42"/>
        <end position="55"/>
    </location>
</feature>